<keyword evidence="1" id="KW-0812">Transmembrane</keyword>
<dbReference type="RefSeq" id="WP_139224961.1">
    <property type="nucleotide sequence ID" value="NZ_FOVF01000014.1"/>
</dbReference>
<dbReference type="OrthoDB" id="6385861at2"/>
<dbReference type="Proteomes" id="UP000198575">
    <property type="component" value="Unassembled WGS sequence"/>
</dbReference>
<evidence type="ECO:0000313" key="2">
    <source>
        <dbReference type="EMBL" id="SFN31789.1"/>
    </source>
</evidence>
<sequence>MSDRPIRGAYVARLDLSQPHLKGVAEKIRGQRVALAKELGGPVRLIYPVGASILLDEQVAKHFGYGALRRRLTYYLFFYLAVPRLLGVVEYIYLRYQGCSPLMLWMLWRVRRSDPSIKILIEIPSFPYDNESQTLREKAKQTVDRLFRGMLWRLVDRIVTFSHQTSIFRVPTIRTDNGVDPARWPLSANRDRSAGLRLLGLANLSRWHGYDRVITGLSRYYENGGKHHVFFDVVGSGAESMSLQELAAAEGVEKFVRFWGPQSGQELEGIVALTHIGISSLGIHRVMMDSSTIKAREYCARGLPFVLGFKDPDFAGNLPFVFHAPASEEPLDIAAVQRFYEKLVSDNPKFGTDMRTYAERNLTWQNKMQPICDYICQPQIAET</sequence>
<proteinExistence type="predicted"/>
<feature type="transmembrane region" description="Helical" evidence="1">
    <location>
        <begin position="72"/>
        <end position="94"/>
    </location>
</feature>
<evidence type="ECO:0000256" key="1">
    <source>
        <dbReference type="SAM" id="Phobius"/>
    </source>
</evidence>
<dbReference type="EMBL" id="FOVF01000014">
    <property type="protein sequence ID" value="SFN31789.1"/>
    <property type="molecule type" value="Genomic_DNA"/>
</dbReference>
<dbReference type="STRING" id="578942.SAMN05216289_11410"/>
<dbReference type="AlphaFoldDB" id="A0A1I4Y2R6"/>
<keyword evidence="1" id="KW-0472">Membrane</keyword>
<protein>
    <submittedName>
        <fullName evidence="2">Uncharacterized protein</fullName>
    </submittedName>
</protein>
<dbReference type="SUPFAM" id="SSF53756">
    <property type="entry name" value="UDP-Glycosyltransferase/glycogen phosphorylase"/>
    <property type="match status" value="1"/>
</dbReference>
<dbReference type="Gene3D" id="3.40.50.2000">
    <property type="entry name" value="Glycogen Phosphorylase B"/>
    <property type="match status" value="1"/>
</dbReference>
<keyword evidence="1" id="KW-1133">Transmembrane helix</keyword>
<accession>A0A1I4Y2R6</accession>
<keyword evidence="3" id="KW-1185">Reference proteome</keyword>
<gene>
    <name evidence="2" type="ORF">SAMN05216289_11410</name>
</gene>
<organism evidence="2 3">
    <name type="scientific">Dokdonella immobilis</name>
    <dbReference type="NCBI Taxonomy" id="578942"/>
    <lineage>
        <taxon>Bacteria</taxon>
        <taxon>Pseudomonadati</taxon>
        <taxon>Pseudomonadota</taxon>
        <taxon>Gammaproteobacteria</taxon>
        <taxon>Lysobacterales</taxon>
        <taxon>Rhodanobacteraceae</taxon>
        <taxon>Dokdonella</taxon>
    </lineage>
</organism>
<reference evidence="2 3" key="1">
    <citation type="submission" date="2016-10" db="EMBL/GenBank/DDBJ databases">
        <authorList>
            <person name="de Groot N.N."/>
        </authorList>
    </citation>
    <scope>NUCLEOTIDE SEQUENCE [LARGE SCALE GENOMIC DNA]</scope>
    <source>
        <strain evidence="2 3">CGMCC 1.7659</strain>
    </source>
</reference>
<evidence type="ECO:0000313" key="3">
    <source>
        <dbReference type="Proteomes" id="UP000198575"/>
    </source>
</evidence>
<name>A0A1I4Y2R6_9GAMM</name>